<organism evidence="2 3">
    <name type="scientific">Candidatus Termititenax persephonae</name>
    <dbReference type="NCBI Taxonomy" id="2218525"/>
    <lineage>
        <taxon>Bacteria</taxon>
        <taxon>Bacillati</taxon>
        <taxon>Candidatus Margulisiibacteriota</taxon>
        <taxon>Candidatus Termititenacia</taxon>
        <taxon>Candidatus Termititenacales</taxon>
        <taxon>Candidatus Termititenacaceae</taxon>
        <taxon>Candidatus Termititenax</taxon>
    </lineage>
</organism>
<comment type="caution">
    <text evidence="2">The sequence shown here is derived from an EMBL/GenBank/DDBJ whole genome shotgun (WGS) entry which is preliminary data.</text>
</comment>
<accession>A0A388THL3</accession>
<proteinExistence type="predicted"/>
<protein>
    <submittedName>
        <fullName evidence="2">Uncharacterized protein</fullName>
    </submittedName>
</protein>
<name>A0A388THL3_9BACT</name>
<evidence type="ECO:0000313" key="2">
    <source>
        <dbReference type="EMBL" id="GBR76639.1"/>
    </source>
</evidence>
<feature type="transmembrane region" description="Helical" evidence="1">
    <location>
        <begin position="90"/>
        <end position="110"/>
    </location>
</feature>
<sequence length="219" mass="25326">MAEEQVYNSENSGGSGADEFVEIGQSVERIHKPPFAEDAVSLSGMVSSVLKPQDDKEREKIEREYKKRQEKLEKQERRKNMSQPFKPEKIFLPLLILAVAALGYGGYVSIPKIGEWFTAWRQTQAVRRFEIWDVRELVFADTFRLKLKTAPRADKTTLIISSEKRTESIAGKIVADDEKSLTWEFMVSRLRPGSYRYKAFVKNTKNNQWKEIRGVFTVK</sequence>
<keyword evidence="3" id="KW-1185">Reference proteome</keyword>
<reference evidence="2 3" key="1">
    <citation type="journal article" date="2019" name="ISME J.">
        <title>Genome analyses of uncultured TG2/ZB3 bacteria in 'Margulisbacteria' specifically attached to ectosymbiotic spirochetes of protists in the termite gut.</title>
        <authorList>
            <person name="Utami Y.D."/>
            <person name="Kuwahara H."/>
            <person name="Igai K."/>
            <person name="Murakami T."/>
            <person name="Sugaya K."/>
            <person name="Morikawa T."/>
            <person name="Nagura Y."/>
            <person name="Yuki M."/>
            <person name="Deevong P."/>
            <person name="Inoue T."/>
            <person name="Kihara K."/>
            <person name="Lo N."/>
            <person name="Yamada A."/>
            <person name="Ohkuma M."/>
            <person name="Hongoh Y."/>
        </authorList>
    </citation>
    <scope>NUCLEOTIDE SEQUENCE [LARGE SCALE GENOMIC DNA]</scope>
    <source>
        <strain evidence="2">NkOx7-02</strain>
    </source>
</reference>
<keyword evidence="1" id="KW-0472">Membrane</keyword>
<dbReference type="Proteomes" id="UP000275925">
    <property type="component" value="Unassembled WGS sequence"/>
</dbReference>
<evidence type="ECO:0000256" key="1">
    <source>
        <dbReference type="SAM" id="Phobius"/>
    </source>
</evidence>
<dbReference type="AlphaFoldDB" id="A0A388THL3"/>
<keyword evidence="1" id="KW-1133">Transmembrane helix</keyword>
<dbReference type="EMBL" id="BGZO01000037">
    <property type="protein sequence ID" value="GBR76639.1"/>
    <property type="molecule type" value="Genomic_DNA"/>
</dbReference>
<evidence type="ECO:0000313" key="3">
    <source>
        <dbReference type="Proteomes" id="UP000275925"/>
    </source>
</evidence>
<gene>
    <name evidence="2" type="ORF">NO2_1159</name>
</gene>
<keyword evidence="1" id="KW-0812">Transmembrane</keyword>